<name>A0A0S4XMP7_9BACT</name>
<evidence type="ECO:0000259" key="1">
    <source>
        <dbReference type="PROSITE" id="PS50943"/>
    </source>
</evidence>
<dbReference type="SUPFAM" id="SSF47413">
    <property type="entry name" value="lambda repressor-like DNA-binding domains"/>
    <property type="match status" value="1"/>
</dbReference>
<dbReference type="Pfam" id="PF13443">
    <property type="entry name" value="HTH_26"/>
    <property type="match status" value="1"/>
</dbReference>
<evidence type="ECO:0000313" key="2">
    <source>
        <dbReference type="EMBL" id="CUV65276.1"/>
    </source>
</evidence>
<dbReference type="PROSITE" id="PS50943">
    <property type="entry name" value="HTH_CROC1"/>
    <property type="match status" value="1"/>
</dbReference>
<dbReference type="InterPro" id="IPR010982">
    <property type="entry name" value="Lambda_DNA-bd_dom_sf"/>
</dbReference>
<dbReference type="AlphaFoldDB" id="A0A0S4XMP7"/>
<accession>A0A0S4XMP7</accession>
<sequence>MRIVEALRKQKEALGMSYEVIAIRSGVGIATVKRAFGGYDVSLERLEKIADAIGCQIGIKAITSPNNLYSAQVEKKAQEIVKRVMQTSALEDQAVDVKAKAKMLVQAKAMIAKMPKSQVWQ</sequence>
<dbReference type="EMBL" id="FAXN01000023">
    <property type="protein sequence ID" value="CUV65276.1"/>
    <property type="molecule type" value="Genomic_DNA"/>
</dbReference>
<dbReference type="InterPro" id="IPR001387">
    <property type="entry name" value="Cro/C1-type_HTH"/>
</dbReference>
<dbReference type="SMART" id="SM00530">
    <property type="entry name" value="HTH_XRE"/>
    <property type="match status" value="1"/>
</dbReference>
<protein>
    <recommendedName>
        <fullName evidence="1">HTH cro/C1-type domain-containing protein</fullName>
    </recommendedName>
</protein>
<reference evidence="2" key="1">
    <citation type="submission" date="2015-11" db="EMBL/GenBank/DDBJ databases">
        <authorList>
            <person name="Zhang Y."/>
            <person name="Guo Z."/>
        </authorList>
    </citation>
    <scope>NUCLEOTIDE SEQUENCE</scope>
    <source>
        <strain evidence="2">BN30871</strain>
    </source>
</reference>
<dbReference type="GO" id="GO:0003677">
    <property type="term" value="F:DNA binding"/>
    <property type="evidence" value="ECO:0007669"/>
    <property type="project" value="InterPro"/>
</dbReference>
<dbReference type="CDD" id="cd00093">
    <property type="entry name" value="HTH_XRE"/>
    <property type="match status" value="1"/>
</dbReference>
<proteinExistence type="predicted"/>
<gene>
    <name evidence="2" type="ORF">BN3087_240015</name>
</gene>
<organism evidence="2">
    <name type="scientific">Sulfurovum sp. enrichment culture clone C5</name>
    <dbReference type="NCBI Taxonomy" id="497650"/>
    <lineage>
        <taxon>Bacteria</taxon>
        <taxon>Pseudomonadati</taxon>
        <taxon>Campylobacterota</taxon>
        <taxon>Epsilonproteobacteria</taxon>
        <taxon>Campylobacterales</taxon>
        <taxon>Sulfurovaceae</taxon>
        <taxon>Sulfurovum</taxon>
        <taxon>environmental samples</taxon>
    </lineage>
</organism>
<feature type="domain" description="HTH cro/C1-type" evidence="1">
    <location>
        <begin position="7"/>
        <end position="60"/>
    </location>
</feature>